<protein>
    <submittedName>
        <fullName evidence="1">Xanthomonadin biosynthesis related protein 3</fullName>
    </submittedName>
</protein>
<proteinExistence type="predicted"/>
<reference evidence="1" key="1">
    <citation type="submission" date="2000-12" db="EMBL/GenBank/DDBJ databases">
        <title>Three Novel pig genes of Xanthomonas oryzae pv. oryzae.</title>
        <authorList>
            <person name="Zou H."/>
            <person name="Zhang X."/>
            <person name="Wang J."/>
        </authorList>
    </citation>
    <scope>NUCLEOTIDE SEQUENCE</scope>
</reference>
<organism evidence="1">
    <name type="scientific">Xanthomonas oryzae pv. oryzae</name>
    <dbReference type="NCBI Taxonomy" id="64187"/>
    <lineage>
        <taxon>Bacteria</taxon>
        <taxon>Pseudomonadati</taxon>
        <taxon>Pseudomonadota</taxon>
        <taxon>Gammaproteobacteria</taxon>
        <taxon>Lysobacterales</taxon>
        <taxon>Lysobacteraceae</taxon>
        <taxon>Xanthomonas</taxon>
    </lineage>
</organism>
<evidence type="ECO:0000313" key="1">
    <source>
        <dbReference type="EMBL" id="AAG50286.1"/>
    </source>
</evidence>
<sequence>MHRLAVGVMAVVRCLCTATFSRVLRNFPGCVCACASPARARVASPAQ</sequence>
<name>Q9AM66_XANOO</name>
<accession>Q9AM66</accession>
<dbReference type="EMBL" id="AF329698">
    <property type="protein sequence ID" value="AAG50286.1"/>
    <property type="molecule type" value="Genomic_DNA"/>
</dbReference>
<gene>
    <name evidence="1" type="primary">pigJ</name>
</gene>
<dbReference type="AlphaFoldDB" id="Q9AM66"/>